<dbReference type="Pfam" id="PF00107">
    <property type="entry name" value="ADH_zinc_N"/>
    <property type="match status" value="1"/>
</dbReference>
<dbReference type="SMART" id="SM00829">
    <property type="entry name" value="PKS_ER"/>
    <property type="match status" value="1"/>
</dbReference>
<evidence type="ECO:0000256" key="1">
    <source>
        <dbReference type="ARBA" id="ARBA00022857"/>
    </source>
</evidence>
<evidence type="ECO:0000313" key="4">
    <source>
        <dbReference type="EMBL" id="CAI8032039.1"/>
    </source>
</evidence>
<dbReference type="GO" id="GO:0016651">
    <property type="term" value="F:oxidoreductase activity, acting on NAD(P)H"/>
    <property type="evidence" value="ECO:0007669"/>
    <property type="project" value="TreeGrafter"/>
</dbReference>
<keyword evidence="2" id="KW-0560">Oxidoreductase</keyword>
<dbReference type="Gene3D" id="3.40.50.720">
    <property type="entry name" value="NAD(P)-binding Rossmann-like Domain"/>
    <property type="match status" value="1"/>
</dbReference>
<dbReference type="SUPFAM" id="SSF51735">
    <property type="entry name" value="NAD(P)-binding Rossmann-fold domains"/>
    <property type="match status" value="1"/>
</dbReference>
<dbReference type="InterPro" id="IPR011032">
    <property type="entry name" value="GroES-like_sf"/>
</dbReference>
<dbReference type="InterPro" id="IPR020843">
    <property type="entry name" value="ER"/>
</dbReference>
<dbReference type="Pfam" id="PF08240">
    <property type="entry name" value="ADH_N"/>
    <property type="match status" value="1"/>
</dbReference>
<dbReference type="EMBL" id="CASHTH010002581">
    <property type="protein sequence ID" value="CAI8032039.1"/>
    <property type="molecule type" value="Genomic_DNA"/>
</dbReference>
<dbReference type="GO" id="GO:0070402">
    <property type="term" value="F:NADPH binding"/>
    <property type="evidence" value="ECO:0007669"/>
    <property type="project" value="TreeGrafter"/>
</dbReference>
<protein>
    <submittedName>
        <fullName evidence="4">Zeta-crystallin</fullName>
    </submittedName>
</protein>
<keyword evidence="5" id="KW-1185">Reference proteome</keyword>
<dbReference type="Proteomes" id="UP001174909">
    <property type="component" value="Unassembled WGS sequence"/>
</dbReference>
<sequence length="192" mass="19431">MKAVVLTEEGLALREVPAPEPKPNEVLVKVAASGLNRADLIMAAGRPHGALGGAGAIAGLEWAGEVAAVGAEVPEFRPGDQVMCSGAGGYAEYAVTDWGRVCPVPKATMHDALVTNGRLAAGESVLIQGASSGVGLMAIQIARLKGAGAVLATSRDAGRRARLTEFGADLALDPGDPGWVEQAREATGGKGR</sequence>
<keyword evidence="1" id="KW-0521">NADP</keyword>
<accession>A0AA35SM04</accession>
<reference evidence="4" key="1">
    <citation type="submission" date="2023-03" db="EMBL/GenBank/DDBJ databases">
        <authorList>
            <person name="Steffen K."/>
            <person name="Cardenas P."/>
        </authorList>
    </citation>
    <scope>NUCLEOTIDE SEQUENCE</scope>
</reference>
<dbReference type="InterPro" id="IPR013149">
    <property type="entry name" value="ADH-like_C"/>
</dbReference>
<dbReference type="PANTHER" id="PTHR48106:SF18">
    <property type="entry name" value="QUINONE OXIDOREDUCTASE PIG3"/>
    <property type="match status" value="1"/>
</dbReference>
<organism evidence="4 5">
    <name type="scientific">Geodia barretti</name>
    <name type="common">Barrett's horny sponge</name>
    <dbReference type="NCBI Taxonomy" id="519541"/>
    <lineage>
        <taxon>Eukaryota</taxon>
        <taxon>Metazoa</taxon>
        <taxon>Porifera</taxon>
        <taxon>Demospongiae</taxon>
        <taxon>Heteroscleromorpha</taxon>
        <taxon>Tetractinellida</taxon>
        <taxon>Astrophorina</taxon>
        <taxon>Geodiidae</taxon>
        <taxon>Geodia</taxon>
    </lineage>
</organism>
<comment type="caution">
    <text evidence="4">The sequence shown here is derived from an EMBL/GenBank/DDBJ whole genome shotgun (WGS) entry which is preliminary data.</text>
</comment>
<proteinExistence type="predicted"/>
<feature type="domain" description="Enoyl reductase (ER)" evidence="3">
    <location>
        <begin position="7"/>
        <end position="192"/>
    </location>
</feature>
<dbReference type="Gene3D" id="3.90.180.10">
    <property type="entry name" value="Medium-chain alcohol dehydrogenases, catalytic domain"/>
    <property type="match status" value="1"/>
</dbReference>
<dbReference type="InterPro" id="IPR036291">
    <property type="entry name" value="NAD(P)-bd_dom_sf"/>
</dbReference>
<dbReference type="AlphaFoldDB" id="A0AA35SM04"/>
<name>A0AA35SM04_GEOBA</name>
<evidence type="ECO:0000259" key="3">
    <source>
        <dbReference type="SMART" id="SM00829"/>
    </source>
</evidence>
<evidence type="ECO:0000313" key="5">
    <source>
        <dbReference type="Proteomes" id="UP001174909"/>
    </source>
</evidence>
<dbReference type="SUPFAM" id="SSF50129">
    <property type="entry name" value="GroES-like"/>
    <property type="match status" value="1"/>
</dbReference>
<dbReference type="InterPro" id="IPR013154">
    <property type="entry name" value="ADH-like_N"/>
</dbReference>
<evidence type="ECO:0000256" key="2">
    <source>
        <dbReference type="ARBA" id="ARBA00023002"/>
    </source>
</evidence>
<gene>
    <name evidence="4" type="ORF">GBAR_LOCUS18141</name>
</gene>
<dbReference type="PANTHER" id="PTHR48106">
    <property type="entry name" value="QUINONE OXIDOREDUCTASE PIG3-RELATED"/>
    <property type="match status" value="1"/>
</dbReference>